<dbReference type="AlphaFoldDB" id="C6L9N8"/>
<sequence>MGIDLPSIEGIIYGYGTKAKCGKMKIIRSKKISIPVVQKTGEKERNL</sequence>
<keyword evidence="2" id="KW-1185">Reference proteome</keyword>
<comment type="caution">
    <text evidence="1">The sequence shown here is derived from an EMBL/GenBank/DDBJ whole genome shotgun (WGS) entry which is preliminary data.</text>
</comment>
<evidence type="ECO:0000313" key="2">
    <source>
        <dbReference type="Proteomes" id="UP000005561"/>
    </source>
</evidence>
<dbReference type="Proteomes" id="UP000005561">
    <property type="component" value="Unassembled WGS sequence"/>
</dbReference>
<evidence type="ECO:0000313" key="1">
    <source>
        <dbReference type="EMBL" id="EET62977.1"/>
    </source>
</evidence>
<protein>
    <submittedName>
        <fullName evidence="1">Uncharacterized protein</fullName>
    </submittedName>
</protein>
<reference evidence="1" key="1">
    <citation type="submission" date="2009-07" db="EMBL/GenBank/DDBJ databases">
        <authorList>
            <person name="Weinstock G."/>
            <person name="Sodergren E."/>
            <person name="Clifton S."/>
            <person name="Fulton L."/>
            <person name="Fulton B."/>
            <person name="Courtney L."/>
            <person name="Fronick C."/>
            <person name="Harrison M."/>
            <person name="Strong C."/>
            <person name="Farmer C."/>
            <person name="Delahaunty K."/>
            <person name="Markovic C."/>
            <person name="Hall O."/>
            <person name="Minx P."/>
            <person name="Tomlinson C."/>
            <person name="Mitreva M."/>
            <person name="Nelson J."/>
            <person name="Hou S."/>
            <person name="Wollam A."/>
            <person name="Pepin K.H."/>
            <person name="Johnson M."/>
            <person name="Bhonagiri V."/>
            <person name="Nash W.E."/>
            <person name="Warren W."/>
            <person name="Chinwalla A."/>
            <person name="Mardis E.R."/>
            <person name="Wilson R.K."/>
        </authorList>
    </citation>
    <scope>NUCLEOTIDE SEQUENCE [LARGE SCALE GENOMIC DNA]</scope>
    <source>
        <strain evidence="1">DSM 14469</strain>
    </source>
</reference>
<accession>C6L9N8</accession>
<organism evidence="1 2">
    <name type="scientific">Marvinbryantia formatexigens DSM 14469</name>
    <dbReference type="NCBI Taxonomy" id="478749"/>
    <lineage>
        <taxon>Bacteria</taxon>
        <taxon>Bacillati</taxon>
        <taxon>Bacillota</taxon>
        <taxon>Clostridia</taxon>
        <taxon>Lachnospirales</taxon>
        <taxon>Lachnospiraceae</taxon>
        <taxon>Marvinbryantia</taxon>
    </lineage>
</organism>
<gene>
    <name evidence="1" type="ORF">BRYFOR_05328</name>
</gene>
<proteinExistence type="predicted"/>
<name>C6L9N8_9FIRM</name>
<dbReference type="EMBL" id="ACCL02000001">
    <property type="protein sequence ID" value="EET62977.1"/>
    <property type="molecule type" value="Genomic_DNA"/>
</dbReference>